<reference evidence="1 2" key="1">
    <citation type="submission" date="2022-10" db="EMBL/GenBank/DDBJ databases">
        <title>Draft genome sequence of Streptomyces sp. YSPA8.</title>
        <authorList>
            <person name="Moriuchi R."/>
            <person name="Dohra H."/>
            <person name="Yamamura H."/>
            <person name="Kodani S."/>
        </authorList>
    </citation>
    <scope>NUCLEOTIDE SEQUENCE [LARGE SCALE GENOMIC DNA]</scope>
    <source>
        <strain evidence="1 2">YSPA8</strain>
    </source>
</reference>
<comment type="caution">
    <text evidence="1">The sequence shown here is derived from an EMBL/GenBank/DDBJ whole genome shotgun (WGS) entry which is preliminary data.</text>
</comment>
<protein>
    <submittedName>
        <fullName evidence="1">Uncharacterized protein</fullName>
    </submittedName>
</protein>
<name>A0ABQ5NU55_9ACTN</name>
<sequence length="83" mass="8882">MARPQGAHTVNYLIWQRETGSDGPSVSFSLPLDHDPDLMDALAEAAAQGMVDKLKALNPTIPVRVGRGYDCKVPGAPWPTNPA</sequence>
<dbReference type="EMBL" id="BSBI01000002">
    <property type="protein sequence ID" value="GLF93897.1"/>
    <property type="molecule type" value="Genomic_DNA"/>
</dbReference>
<gene>
    <name evidence="1" type="ORF">SYYSPA8_06390</name>
</gene>
<evidence type="ECO:0000313" key="1">
    <source>
        <dbReference type="EMBL" id="GLF93897.1"/>
    </source>
</evidence>
<accession>A0ABQ5NU55</accession>
<dbReference type="Proteomes" id="UP001291653">
    <property type="component" value="Unassembled WGS sequence"/>
</dbReference>
<organism evidence="1 2">
    <name type="scientific">Streptomyces yaizuensis</name>
    <dbReference type="NCBI Taxonomy" id="2989713"/>
    <lineage>
        <taxon>Bacteria</taxon>
        <taxon>Bacillati</taxon>
        <taxon>Actinomycetota</taxon>
        <taxon>Actinomycetes</taxon>
        <taxon>Kitasatosporales</taxon>
        <taxon>Streptomycetaceae</taxon>
        <taxon>Streptomyces</taxon>
    </lineage>
</organism>
<proteinExistence type="predicted"/>
<evidence type="ECO:0000313" key="2">
    <source>
        <dbReference type="Proteomes" id="UP001291653"/>
    </source>
</evidence>
<keyword evidence="2" id="KW-1185">Reference proteome</keyword>
<dbReference type="RefSeq" id="WP_323445975.1">
    <property type="nucleotide sequence ID" value="NZ_BSBI01000002.1"/>
</dbReference>